<feature type="compositionally biased region" description="Basic and acidic residues" evidence="1">
    <location>
        <begin position="863"/>
        <end position="876"/>
    </location>
</feature>
<name>A0A7N4NIU9_SARHA</name>
<dbReference type="Proteomes" id="UP000007648">
    <property type="component" value="Unassembled WGS sequence"/>
</dbReference>
<feature type="compositionally biased region" description="Basic and acidic residues" evidence="1">
    <location>
        <begin position="564"/>
        <end position="576"/>
    </location>
</feature>
<feature type="region of interest" description="Disordered" evidence="1">
    <location>
        <begin position="491"/>
        <end position="596"/>
    </location>
</feature>
<feature type="chain" id="PRO_5029894177" evidence="2">
    <location>
        <begin position="18"/>
        <end position="936"/>
    </location>
</feature>
<dbReference type="GeneTree" id="ENSGT00900000141218"/>
<dbReference type="PANTHER" id="PTHR22379">
    <property type="entry name" value="RIKEN CDNA 4930407I10 GENE"/>
    <property type="match status" value="1"/>
</dbReference>
<gene>
    <name evidence="3" type="primary">LOC100924326</name>
</gene>
<dbReference type="AlphaFoldDB" id="A0A7N4NIU9"/>
<reference evidence="3" key="2">
    <citation type="submission" date="2025-08" db="UniProtKB">
        <authorList>
            <consortium name="Ensembl"/>
        </authorList>
    </citation>
    <scope>IDENTIFICATION</scope>
</reference>
<feature type="region of interest" description="Disordered" evidence="1">
    <location>
        <begin position="829"/>
        <end position="920"/>
    </location>
</feature>
<feature type="compositionally biased region" description="Basic and acidic residues" evidence="1">
    <location>
        <begin position="437"/>
        <end position="450"/>
    </location>
</feature>
<dbReference type="PANTHER" id="PTHR22379:SF1">
    <property type="entry name" value="RIKEN CDNA 4930407I10 GENE"/>
    <property type="match status" value="1"/>
</dbReference>
<feature type="compositionally biased region" description="Polar residues" evidence="1">
    <location>
        <begin position="493"/>
        <end position="507"/>
    </location>
</feature>
<reference evidence="3" key="3">
    <citation type="submission" date="2025-09" db="UniProtKB">
        <authorList>
            <consortium name="Ensembl"/>
        </authorList>
    </citation>
    <scope>IDENTIFICATION</scope>
</reference>
<dbReference type="Ensembl" id="ENSSHAT00000040032.1">
    <property type="protein sequence ID" value="ENSSHAP00000024048.1"/>
    <property type="gene ID" value="ENSSHAG00000024404.1"/>
</dbReference>
<dbReference type="Pfam" id="PF15856">
    <property type="entry name" value="DUF4727"/>
    <property type="match status" value="1"/>
</dbReference>
<feature type="region of interest" description="Disordered" evidence="1">
    <location>
        <begin position="637"/>
        <end position="717"/>
    </location>
</feature>
<reference evidence="3 4" key="1">
    <citation type="journal article" date="2011" name="Proc. Natl. Acad. Sci. U.S.A.">
        <title>Genetic diversity and population structure of the endangered marsupial Sarcophilus harrisii (Tasmanian devil).</title>
        <authorList>
            <person name="Miller W."/>
            <person name="Hayes V.M."/>
            <person name="Ratan A."/>
            <person name="Petersen D.C."/>
            <person name="Wittekindt N.E."/>
            <person name="Miller J."/>
            <person name="Walenz B."/>
            <person name="Knight J."/>
            <person name="Qi J."/>
            <person name="Zhao F."/>
            <person name="Wang Q."/>
            <person name="Bedoya-Reina O.C."/>
            <person name="Katiyar N."/>
            <person name="Tomsho L.P."/>
            <person name="Kasson L.M."/>
            <person name="Hardie R.A."/>
            <person name="Woodbridge P."/>
            <person name="Tindall E.A."/>
            <person name="Bertelsen M.F."/>
            <person name="Dixon D."/>
            <person name="Pyecroft S."/>
            <person name="Helgen K.M."/>
            <person name="Lesk A.M."/>
            <person name="Pringle T.H."/>
            <person name="Patterson N."/>
            <person name="Zhang Y."/>
            <person name="Kreiss A."/>
            <person name="Woods G.M."/>
            <person name="Jones M.E."/>
            <person name="Schuster S.C."/>
        </authorList>
    </citation>
    <scope>NUCLEOTIDE SEQUENCE [LARGE SCALE GENOMIC DNA]</scope>
</reference>
<accession>A0A7N4NIU9</accession>
<feature type="region of interest" description="Disordered" evidence="1">
    <location>
        <begin position="746"/>
        <end position="786"/>
    </location>
</feature>
<keyword evidence="2" id="KW-0732">Signal</keyword>
<feature type="compositionally biased region" description="Low complexity" evidence="1">
    <location>
        <begin position="747"/>
        <end position="761"/>
    </location>
</feature>
<evidence type="ECO:0000313" key="3">
    <source>
        <dbReference type="Ensembl" id="ENSSHAP00000024048.1"/>
    </source>
</evidence>
<feature type="region of interest" description="Disordered" evidence="1">
    <location>
        <begin position="207"/>
        <end position="265"/>
    </location>
</feature>
<evidence type="ECO:0000313" key="4">
    <source>
        <dbReference type="Proteomes" id="UP000007648"/>
    </source>
</evidence>
<dbReference type="InterPro" id="IPR031715">
    <property type="entry name" value="DUF4727"/>
</dbReference>
<dbReference type="RefSeq" id="XP_003772302.2">
    <property type="nucleotide sequence ID" value="XM_003772254.3"/>
</dbReference>
<organism evidence="3 4">
    <name type="scientific">Sarcophilus harrisii</name>
    <name type="common">Tasmanian devil</name>
    <name type="synonym">Sarcophilus laniarius</name>
    <dbReference type="NCBI Taxonomy" id="9305"/>
    <lineage>
        <taxon>Eukaryota</taxon>
        <taxon>Metazoa</taxon>
        <taxon>Chordata</taxon>
        <taxon>Craniata</taxon>
        <taxon>Vertebrata</taxon>
        <taxon>Euteleostomi</taxon>
        <taxon>Mammalia</taxon>
        <taxon>Metatheria</taxon>
        <taxon>Dasyuromorphia</taxon>
        <taxon>Dasyuridae</taxon>
        <taxon>Sarcophilus</taxon>
    </lineage>
</organism>
<sequence>MLLPLLGICALFGRFWGKSWEPVQGLLTDGCGCGDPRCCGNLFILCLFLLWQIRQRFRNPKNPATKKKGLEVSLLRWAVPPWCRLAIPVPSPRLSICPCTQKRLEIHVQKLVHRQKWGPPQKLRESWAQFLLSQLPGHTGLEESGQPGACSPLFPSTCRCLEEYHKELHLLGGWQFAWGFCNIQAHLLCKVPLSQVLEGPGWMEQAQERKSLPAPLPVSGGIPLLSPPPAPKRTPGRSLLSIEGPCLPADRHGGAPKAQEPEKADQELVRIEGSLTGQTLQMEEELAVGKDALEATSQISCTGGESHPYQDASFPWGSALEDADSEASEQELEVARRASDTTPLTQPLLQMGKGLRPPGKEEDLQDIRKGLPERGPRTGSGTGQHQQRGQTGGIGPELGPQDPPLPGWQPESQTPTPPPVFVVASEDSDCAPTVSDTDSREVTSTHEVPPKRPTLKKSSRLLLESLMRRKIAHLKWGLPRRIQESEWLFQLMGPSSPSNTGMQSSSSGEDETSKEEGRAPAGEHNLGELATQSSSCAAGGNQAPSLPKAARGTPDPVLQPFIQFKERLKCQEKEAQKLPLPPRKRKGKNDPDGVDLRAFPISLDEVKGPKQSPSLWGLQDLCDEALSRAMLPVLMDCARKPSPQGAATRKQTGPGSKDPPISMAWEWRVSQEAAEEASSRSRESSSEPRPGPSNEAPRDFEKPGNLGPKAGIKAWSPSRMKKALNPKVFQDNQALPWAMVCHWSMPSASQSQNTSDSSGDTPQSHSSEAHLLPAEHRKRTFRSQGGRAAELGASSYSSGRAKGPFRSVALRLGTAFMNKMPWALRRASSATSVSNHSQCQEDPDPLRGAESAALSQTGLSEKSWSRDEGEGSDHRGLARGYTYLDLERDSQAPDQSSCDDGTGESSAQASQSDRVPPKSSWAKRLRYLLTRLSLHK</sequence>
<feature type="compositionally biased region" description="Polar residues" evidence="1">
    <location>
        <begin position="829"/>
        <end position="840"/>
    </location>
</feature>
<dbReference type="KEGG" id="shr:100924326"/>
<keyword evidence="4" id="KW-1185">Reference proteome</keyword>
<feature type="signal peptide" evidence="2">
    <location>
        <begin position="1"/>
        <end position="17"/>
    </location>
</feature>
<evidence type="ECO:0000256" key="1">
    <source>
        <dbReference type="SAM" id="MobiDB-lite"/>
    </source>
</evidence>
<dbReference type="OrthoDB" id="9834506at2759"/>
<feature type="compositionally biased region" description="Basic and acidic residues" evidence="1">
    <location>
        <begin position="677"/>
        <end position="686"/>
    </location>
</feature>
<feature type="compositionally biased region" description="Polar residues" evidence="1">
    <location>
        <begin position="853"/>
        <end position="862"/>
    </location>
</feature>
<feature type="compositionally biased region" description="Acidic residues" evidence="1">
    <location>
        <begin position="321"/>
        <end position="332"/>
    </location>
</feature>
<dbReference type="InParanoid" id="A0A7N4NIU9"/>
<feature type="compositionally biased region" description="Basic and acidic residues" evidence="1">
    <location>
        <begin position="358"/>
        <end position="376"/>
    </location>
</feature>
<dbReference type="GeneID" id="100924326"/>
<proteinExistence type="predicted"/>
<protein>
    <submittedName>
        <fullName evidence="3">Uncharacterized protein</fullName>
    </submittedName>
</protein>
<feature type="compositionally biased region" description="Basic and acidic residues" evidence="1">
    <location>
        <begin position="249"/>
        <end position="265"/>
    </location>
</feature>
<feature type="region of interest" description="Disordered" evidence="1">
    <location>
        <begin position="321"/>
        <end position="456"/>
    </location>
</feature>
<evidence type="ECO:0000256" key="2">
    <source>
        <dbReference type="SAM" id="SignalP"/>
    </source>
</evidence>
<feature type="compositionally biased region" description="Polar residues" evidence="1">
    <location>
        <begin position="892"/>
        <end position="913"/>
    </location>
</feature>